<accession>A0ACB8FKD4</accession>
<evidence type="ECO:0000313" key="1">
    <source>
        <dbReference type="EMBL" id="KAH8005970.1"/>
    </source>
</evidence>
<comment type="caution">
    <text evidence="1">The sequence shown here is derived from an EMBL/GenBank/DDBJ whole genome shotgun (WGS) entry which is preliminary data.</text>
</comment>
<reference evidence="1" key="1">
    <citation type="submission" date="2021-08" db="EMBL/GenBank/DDBJ databases">
        <title>The first chromosome-level gecko genome reveals the dynamic sex chromosomes of Neotropical dwarf geckos (Sphaerodactylidae: Sphaerodactylus).</title>
        <authorList>
            <person name="Pinto B.J."/>
            <person name="Keating S.E."/>
            <person name="Gamble T."/>
        </authorList>
    </citation>
    <scope>NUCLEOTIDE SEQUENCE</scope>
    <source>
        <strain evidence="1">TG3544</strain>
    </source>
</reference>
<keyword evidence="2" id="KW-1185">Reference proteome</keyword>
<proteinExistence type="predicted"/>
<dbReference type="Proteomes" id="UP000827872">
    <property type="component" value="Linkage Group LG04"/>
</dbReference>
<gene>
    <name evidence="1" type="ORF">K3G42_031618</name>
</gene>
<organism evidence="1 2">
    <name type="scientific">Sphaerodactylus townsendi</name>
    <dbReference type="NCBI Taxonomy" id="933632"/>
    <lineage>
        <taxon>Eukaryota</taxon>
        <taxon>Metazoa</taxon>
        <taxon>Chordata</taxon>
        <taxon>Craniata</taxon>
        <taxon>Vertebrata</taxon>
        <taxon>Euteleostomi</taxon>
        <taxon>Lepidosauria</taxon>
        <taxon>Squamata</taxon>
        <taxon>Bifurcata</taxon>
        <taxon>Gekkota</taxon>
        <taxon>Sphaerodactylidae</taxon>
        <taxon>Sphaerodactylus</taxon>
    </lineage>
</organism>
<sequence>MYMGWAWCIAVCKKGHLEKSEEQAQVYTTVAMDFGNLVGSGRRDGQLKNGEIRKVKRKSGTFGTEAEETRSLSRGAFMAAVEHRGIRATPWHKTGLFSVYIV</sequence>
<name>A0ACB8FKD4_9SAUR</name>
<protein>
    <submittedName>
        <fullName evidence="1">Uncharacterized protein</fullName>
    </submittedName>
</protein>
<evidence type="ECO:0000313" key="2">
    <source>
        <dbReference type="Proteomes" id="UP000827872"/>
    </source>
</evidence>
<dbReference type="EMBL" id="CM037617">
    <property type="protein sequence ID" value="KAH8005970.1"/>
    <property type="molecule type" value="Genomic_DNA"/>
</dbReference>